<dbReference type="EMBL" id="JACGCM010000309">
    <property type="protein sequence ID" value="KAF6173864.1"/>
    <property type="molecule type" value="Genomic_DNA"/>
</dbReference>
<name>A0A7J7P401_9MAGN</name>
<dbReference type="AlphaFoldDB" id="A0A7J7P401"/>
<protein>
    <submittedName>
        <fullName evidence="1">Uncharacterized protein</fullName>
    </submittedName>
</protein>
<evidence type="ECO:0000313" key="2">
    <source>
        <dbReference type="Proteomes" id="UP000541444"/>
    </source>
</evidence>
<keyword evidence="2" id="KW-1185">Reference proteome</keyword>
<dbReference type="Proteomes" id="UP000541444">
    <property type="component" value="Unassembled WGS sequence"/>
</dbReference>
<proteinExistence type="predicted"/>
<accession>A0A7J7P401</accession>
<comment type="caution">
    <text evidence="1">The sequence shown here is derived from an EMBL/GenBank/DDBJ whole genome shotgun (WGS) entry which is preliminary data.</text>
</comment>
<feature type="non-terminal residue" evidence="1">
    <location>
        <position position="1"/>
    </location>
</feature>
<evidence type="ECO:0000313" key="1">
    <source>
        <dbReference type="EMBL" id="KAF6173864.1"/>
    </source>
</evidence>
<gene>
    <name evidence="1" type="ORF">GIB67_039815</name>
</gene>
<reference evidence="1 2" key="1">
    <citation type="journal article" date="2020" name="IScience">
        <title>Genome Sequencing of the Endangered Kingdonia uniflora (Circaeasteraceae, Ranunculales) Reveals Potential Mechanisms of Evolutionary Specialization.</title>
        <authorList>
            <person name="Sun Y."/>
            <person name="Deng T."/>
            <person name="Zhang A."/>
            <person name="Moore M.J."/>
            <person name="Landis J.B."/>
            <person name="Lin N."/>
            <person name="Zhang H."/>
            <person name="Zhang X."/>
            <person name="Huang J."/>
            <person name="Zhang X."/>
            <person name="Sun H."/>
            <person name="Wang H."/>
        </authorList>
    </citation>
    <scope>NUCLEOTIDE SEQUENCE [LARGE SCALE GENOMIC DNA]</scope>
    <source>
        <strain evidence="1">TB1705</strain>
        <tissue evidence="1">Leaf</tissue>
    </source>
</reference>
<organism evidence="1 2">
    <name type="scientific">Kingdonia uniflora</name>
    <dbReference type="NCBI Taxonomy" id="39325"/>
    <lineage>
        <taxon>Eukaryota</taxon>
        <taxon>Viridiplantae</taxon>
        <taxon>Streptophyta</taxon>
        <taxon>Embryophyta</taxon>
        <taxon>Tracheophyta</taxon>
        <taxon>Spermatophyta</taxon>
        <taxon>Magnoliopsida</taxon>
        <taxon>Ranunculales</taxon>
        <taxon>Circaeasteraceae</taxon>
        <taxon>Kingdonia</taxon>
    </lineage>
</organism>
<feature type="non-terminal residue" evidence="1">
    <location>
        <position position="74"/>
    </location>
</feature>
<sequence length="74" mass="8435">PTAIKLAEINLHTVAIIFKLKRSHSLSLELASANATNSNRSLRCGLLKTLHLYKQRTRRGYSIPTANHRVIRNW</sequence>